<evidence type="ECO:0000256" key="7">
    <source>
        <dbReference type="SAM" id="Phobius"/>
    </source>
</evidence>
<dbReference type="InterPro" id="IPR036259">
    <property type="entry name" value="MFS_trans_sf"/>
</dbReference>
<gene>
    <name evidence="9" type="ORF">FK529_01540</name>
</gene>
<dbReference type="GO" id="GO:0005886">
    <property type="term" value="C:plasma membrane"/>
    <property type="evidence" value="ECO:0007669"/>
    <property type="project" value="UniProtKB-SubCell"/>
</dbReference>
<feature type="transmembrane region" description="Helical" evidence="7">
    <location>
        <begin position="121"/>
        <end position="144"/>
    </location>
</feature>
<sequence>MVLGSILGGVLTDALGWRSVFAINLPIVLVIILLTLRAVPADDSRPILDRIDIPGAVLTTATAILIVMGFTFAAENGWNSPTTLTALGSGIVSAAALLFVEGRTRDPLLDIHRFRNRHLATGTASTFLFMASFGATAYFLTLYFQQTRSLSPIVTGLAFVIPCIGVLLGTTVGARLATSAGLRAAMTTGQTIGLIGVAAFAIIVDTRTDWGIVLALAAVFSIGQGIVFTTMFATATTNTPDTEQGTASGIATAGQQLGGAIGLAVLVNITAATSGPALTTAMTAIAAIIGLGLAIGLFIPRPPSQVTAR</sequence>
<dbReference type="AlphaFoldDB" id="A0A5C5REC4"/>
<comment type="caution">
    <text evidence="9">The sequence shown here is derived from an EMBL/GenBank/DDBJ whole genome shotgun (WGS) entry which is preliminary data.</text>
</comment>
<dbReference type="EMBL" id="VIGW01000001">
    <property type="protein sequence ID" value="TWS21317.1"/>
    <property type="molecule type" value="Genomic_DNA"/>
</dbReference>
<feature type="transmembrane region" description="Helical" evidence="7">
    <location>
        <begin position="150"/>
        <end position="172"/>
    </location>
</feature>
<dbReference type="PANTHER" id="PTHR42718">
    <property type="entry name" value="MAJOR FACILITATOR SUPERFAMILY MULTIDRUG TRANSPORTER MFSC"/>
    <property type="match status" value="1"/>
</dbReference>
<dbReference type="Gene3D" id="1.20.1720.10">
    <property type="entry name" value="Multidrug resistance protein D"/>
    <property type="match status" value="1"/>
</dbReference>
<dbReference type="InterPro" id="IPR020846">
    <property type="entry name" value="MFS_dom"/>
</dbReference>
<keyword evidence="3" id="KW-1003">Cell membrane</keyword>
<evidence type="ECO:0000313" key="9">
    <source>
        <dbReference type="EMBL" id="TWS21317.1"/>
    </source>
</evidence>
<evidence type="ECO:0000256" key="2">
    <source>
        <dbReference type="ARBA" id="ARBA00022448"/>
    </source>
</evidence>
<evidence type="ECO:0000313" key="10">
    <source>
        <dbReference type="Proteomes" id="UP000317291"/>
    </source>
</evidence>
<organism evidence="9 10">
    <name type="scientific">Tsukamurella asaccharolytica</name>
    <dbReference type="NCBI Taxonomy" id="2592067"/>
    <lineage>
        <taxon>Bacteria</taxon>
        <taxon>Bacillati</taxon>
        <taxon>Actinomycetota</taxon>
        <taxon>Actinomycetes</taxon>
        <taxon>Mycobacteriales</taxon>
        <taxon>Tsukamurellaceae</taxon>
        <taxon>Tsukamurella</taxon>
    </lineage>
</organism>
<dbReference type="Pfam" id="PF07690">
    <property type="entry name" value="MFS_1"/>
    <property type="match status" value="1"/>
</dbReference>
<keyword evidence="10" id="KW-1185">Reference proteome</keyword>
<accession>A0A5C5REC4</accession>
<feature type="transmembrane region" description="Helical" evidence="7">
    <location>
        <begin position="184"/>
        <end position="204"/>
    </location>
</feature>
<feature type="transmembrane region" description="Helical" evidence="7">
    <location>
        <begin position="247"/>
        <end position="271"/>
    </location>
</feature>
<evidence type="ECO:0000259" key="8">
    <source>
        <dbReference type="PROSITE" id="PS50850"/>
    </source>
</evidence>
<dbReference type="PROSITE" id="PS50850">
    <property type="entry name" value="MFS"/>
    <property type="match status" value="1"/>
</dbReference>
<feature type="transmembrane region" description="Helical" evidence="7">
    <location>
        <begin position="51"/>
        <end position="74"/>
    </location>
</feature>
<feature type="transmembrane region" description="Helical" evidence="7">
    <location>
        <begin position="20"/>
        <end position="39"/>
    </location>
</feature>
<keyword evidence="4 7" id="KW-0812">Transmembrane</keyword>
<reference evidence="9 10" key="1">
    <citation type="submission" date="2019-06" db="EMBL/GenBank/DDBJ databases">
        <title>Tsukamurella conjunctivitidis sp. nov., Tsukamurella assacharolytica sp. nov. and Tsukamurella sputae sp. nov. isolated from patients with conjunctivitis, bacteraemia (lymphoma) and respiratory infection (sputum) in Hong Kong.</title>
        <authorList>
            <person name="Teng J.L.L."/>
            <person name="Lee H.H."/>
            <person name="Fong J.Y.H."/>
            <person name="Fok K.M.N."/>
            <person name="Lau S.K.P."/>
            <person name="Woo P.C.Y."/>
        </authorList>
    </citation>
    <scope>NUCLEOTIDE SEQUENCE [LARGE SCALE GENOMIC DNA]</scope>
    <source>
        <strain evidence="9 10">HKU71</strain>
    </source>
</reference>
<evidence type="ECO:0000256" key="5">
    <source>
        <dbReference type="ARBA" id="ARBA00022989"/>
    </source>
</evidence>
<keyword evidence="2" id="KW-0813">Transport</keyword>
<keyword evidence="5 7" id="KW-1133">Transmembrane helix</keyword>
<dbReference type="SUPFAM" id="SSF103473">
    <property type="entry name" value="MFS general substrate transporter"/>
    <property type="match status" value="1"/>
</dbReference>
<evidence type="ECO:0000256" key="1">
    <source>
        <dbReference type="ARBA" id="ARBA00004651"/>
    </source>
</evidence>
<evidence type="ECO:0000256" key="6">
    <source>
        <dbReference type="ARBA" id="ARBA00023136"/>
    </source>
</evidence>
<evidence type="ECO:0000256" key="4">
    <source>
        <dbReference type="ARBA" id="ARBA00022692"/>
    </source>
</evidence>
<feature type="transmembrane region" description="Helical" evidence="7">
    <location>
        <begin position="277"/>
        <end position="299"/>
    </location>
</feature>
<dbReference type="GO" id="GO:0022857">
    <property type="term" value="F:transmembrane transporter activity"/>
    <property type="evidence" value="ECO:0007669"/>
    <property type="project" value="InterPro"/>
</dbReference>
<protein>
    <submittedName>
        <fullName evidence="9">MFS transporter</fullName>
    </submittedName>
</protein>
<dbReference type="Gene3D" id="1.20.1250.20">
    <property type="entry name" value="MFS general substrate transporter like domains"/>
    <property type="match status" value="1"/>
</dbReference>
<evidence type="ECO:0000256" key="3">
    <source>
        <dbReference type="ARBA" id="ARBA00022475"/>
    </source>
</evidence>
<dbReference type="InterPro" id="IPR011701">
    <property type="entry name" value="MFS"/>
</dbReference>
<feature type="transmembrane region" description="Helical" evidence="7">
    <location>
        <begin position="210"/>
        <end position="235"/>
    </location>
</feature>
<name>A0A5C5REC4_9ACTN</name>
<dbReference type="Proteomes" id="UP000317291">
    <property type="component" value="Unassembled WGS sequence"/>
</dbReference>
<proteinExistence type="predicted"/>
<dbReference type="PANTHER" id="PTHR42718:SF46">
    <property type="entry name" value="BLR6921 PROTEIN"/>
    <property type="match status" value="1"/>
</dbReference>
<keyword evidence="6 7" id="KW-0472">Membrane</keyword>
<comment type="subcellular location">
    <subcellularLocation>
        <location evidence="1">Cell membrane</location>
        <topology evidence="1">Multi-pass membrane protein</topology>
    </subcellularLocation>
</comment>
<feature type="transmembrane region" description="Helical" evidence="7">
    <location>
        <begin position="80"/>
        <end position="100"/>
    </location>
</feature>
<feature type="domain" description="Major facilitator superfamily (MFS) profile" evidence="8">
    <location>
        <begin position="1"/>
        <end position="304"/>
    </location>
</feature>